<dbReference type="Proteomes" id="UP001187415">
    <property type="component" value="Unassembled WGS sequence"/>
</dbReference>
<feature type="domain" description="B box-type" evidence="7">
    <location>
        <begin position="413"/>
        <end position="453"/>
    </location>
</feature>
<keyword evidence="5" id="KW-0175">Coiled coil</keyword>
<dbReference type="PRINTS" id="PR01407">
    <property type="entry name" value="BUTYPHLNCDUF"/>
</dbReference>
<dbReference type="Pfam" id="PF00643">
    <property type="entry name" value="zf-B_box"/>
    <property type="match status" value="1"/>
</dbReference>
<evidence type="ECO:0000256" key="2">
    <source>
        <dbReference type="ARBA" id="ARBA00022771"/>
    </source>
</evidence>
<dbReference type="InterPro" id="IPR001870">
    <property type="entry name" value="B30.2/SPRY"/>
</dbReference>
<dbReference type="PROSITE" id="PS00518">
    <property type="entry name" value="ZF_RING_1"/>
    <property type="match status" value="1"/>
</dbReference>
<dbReference type="CDD" id="cd19769">
    <property type="entry name" value="Bbox2_TRIM16-like"/>
    <property type="match status" value="1"/>
</dbReference>
<name>A0AA88NT93_CHASR</name>
<dbReference type="InterPro" id="IPR006574">
    <property type="entry name" value="PRY"/>
</dbReference>
<dbReference type="Pfam" id="PF25600">
    <property type="entry name" value="TRIM_CC"/>
    <property type="match status" value="1"/>
</dbReference>
<evidence type="ECO:0000256" key="4">
    <source>
        <dbReference type="PROSITE-ProRule" id="PRU00024"/>
    </source>
</evidence>
<dbReference type="InterPro" id="IPR000315">
    <property type="entry name" value="Znf_B-box"/>
</dbReference>
<evidence type="ECO:0000259" key="8">
    <source>
        <dbReference type="PROSITE" id="PS50188"/>
    </source>
</evidence>
<accession>A0AA88NT93</accession>
<gene>
    <name evidence="9" type="ORF">Q5P01_002451</name>
</gene>
<evidence type="ECO:0000256" key="5">
    <source>
        <dbReference type="SAM" id="Coils"/>
    </source>
</evidence>
<keyword evidence="3" id="KW-0862">Zinc</keyword>
<dbReference type="EMBL" id="JAUPFM010000001">
    <property type="protein sequence ID" value="KAK2862918.1"/>
    <property type="molecule type" value="Genomic_DNA"/>
</dbReference>
<dbReference type="AlphaFoldDB" id="A0AA88NT93"/>
<reference evidence="9" key="1">
    <citation type="submission" date="2023-07" db="EMBL/GenBank/DDBJ databases">
        <title>Chromosome-level Genome Assembly of Striped Snakehead (Channa striata).</title>
        <authorList>
            <person name="Liu H."/>
        </authorList>
    </citation>
    <scope>NUCLEOTIDE SEQUENCE</scope>
    <source>
        <strain evidence="9">Gz</strain>
        <tissue evidence="9">Muscle</tissue>
    </source>
</reference>
<protein>
    <submittedName>
        <fullName evidence="9">Uncharacterized protein</fullName>
    </submittedName>
</protein>
<dbReference type="InterPro" id="IPR017907">
    <property type="entry name" value="Znf_RING_CS"/>
</dbReference>
<sequence>MCRGSETDHKNHEIISVEEEGAQQKETIDSKKAKIKMMITERKEKIQEFSNFSEMGSERAIKEIFDSNKLFNTLMSQVQDMHTKLKSNIEHKLKKSQDRNEAMIQELNQEIINLQEKHAELEKLSQSDDHLHLLQTLQALSNLFDSKDWSKIRVYSDLCVQTVRRALSHLVHTFHTELKTQTDIELNKMRKYKESVTFDPRTAGCYLVVSDFGKRLKYSRYASPSSSDEMDSIDFPMVLGMKGFTSGRHYWEVQVGLRNNWDVGVAKETEKPAVTDKSVTEHGDSLKKDKSVVSKDRCPETSGNLYTSNQCIHCFCLGCIGEYWRVHGAYQCPLCKAIFPTRPHLKSAGTLQTDDTAVPLKAGEVPCDFCPAKRRAVKSCVVCLASFCDTHLEPHYQSEDLGRHLLVSVVKNLEDSVCRLHGRQLDRFCRSDQTCICAMCVQTEHRGHQTISINREAARKKVKLKKKKMKLQQMIQDKQSKVEKIKLSANICGENAADAQALNKELIKQLEEEISELQRRSSQLEQLSLTEDNLHFLQRFLHTA</sequence>
<dbReference type="InterPro" id="IPR058030">
    <property type="entry name" value="TRIM8/14/16/25/29/45/65_CC"/>
</dbReference>
<dbReference type="SUPFAM" id="SSF57850">
    <property type="entry name" value="RING/U-box"/>
    <property type="match status" value="1"/>
</dbReference>
<keyword evidence="1" id="KW-0479">Metal-binding</keyword>
<dbReference type="PANTHER" id="PTHR25465:SF32">
    <property type="entry name" value="BLOODTHIRSTY-RELATED GENE FAMILY, MEMBER 16 ISOFORM X1-RELATED"/>
    <property type="match status" value="1"/>
</dbReference>
<dbReference type="GO" id="GO:0005737">
    <property type="term" value="C:cytoplasm"/>
    <property type="evidence" value="ECO:0007669"/>
    <property type="project" value="UniProtKB-ARBA"/>
</dbReference>
<dbReference type="SMART" id="SM00336">
    <property type="entry name" value="BBOX"/>
    <property type="match status" value="1"/>
</dbReference>
<dbReference type="PROSITE" id="PS50089">
    <property type="entry name" value="ZF_RING_2"/>
    <property type="match status" value="1"/>
</dbReference>
<dbReference type="Gene3D" id="4.10.830.40">
    <property type="match status" value="1"/>
</dbReference>
<dbReference type="Gene3D" id="3.30.160.60">
    <property type="entry name" value="Classic Zinc Finger"/>
    <property type="match status" value="1"/>
</dbReference>
<dbReference type="PROSITE" id="PS50119">
    <property type="entry name" value="ZF_BBOX"/>
    <property type="match status" value="1"/>
</dbReference>
<keyword evidence="10" id="KW-1185">Reference proteome</keyword>
<evidence type="ECO:0000259" key="6">
    <source>
        <dbReference type="PROSITE" id="PS50089"/>
    </source>
</evidence>
<evidence type="ECO:0000256" key="3">
    <source>
        <dbReference type="ARBA" id="ARBA00022833"/>
    </source>
</evidence>
<dbReference type="PROSITE" id="PS50188">
    <property type="entry name" value="B302_SPRY"/>
    <property type="match status" value="1"/>
</dbReference>
<proteinExistence type="predicted"/>
<feature type="coiled-coil region" evidence="5">
    <location>
        <begin position="86"/>
        <end position="127"/>
    </location>
</feature>
<dbReference type="SUPFAM" id="SSF49899">
    <property type="entry name" value="Concanavalin A-like lectins/glucanases"/>
    <property type="match status" value="1"/>
</dbReference>
<feature type="domain" description="B30.2/SPRY" evidence="8">
    <location>
        <begin position="176"/>
        <end position="367"/>
    </location>
</feature>
<dbReference type="GO" id="GO:0008270">
    <property type="term" value="F:zinc ion binding"/>
    <property type="evidence" value="ECO:0007669"/>
    <property type="project" value="UniProtKB-KW"/>
</dbReference>
<dbReference type="SUPFAM" id="SSF57845">
    <property type="entry name" value="B-box zinc-binding domain"/>
    <property type="match status" value="1"/>
</dbReference>
<dbReference type="Gene3D" id="2.60.120.920">
    <property type="match status" value="1"/>
</dbReference>
<evidence type="ECO:0000259" key="7">
    <source>
        <dbReference type="PROSITE" id="PS50119"/>
    </source>
</evidence>
<dbReference type="PANTHER" id="PTHR25465">
    <property type="entry name" value="B-BOX DOMAIN CONTAINING"/>
    <property type="match status" value="1"/>
</dbReference>
<evidence type="ECO:0000256" key="1">
    <source>
        <dbReference type="ARBA" id="ARBA00022723"/>
    </source>
</evidence>
<feature type="domain" description="RING-type" evidence="6">
    <location>
        <begin position="298"/>
        <end position="336"/>
    </location>
</feature>
<feature type="coiled-coil region" evidence="5">
    <location>
        <begin position="454"/>
        <end position="527"/>
    </location>
</feature>
<organism evidence="9 10">
    <name type="scientific">Channa striata</name>
    <name type="common">Snakehead murrel</name>
    <name type="synonym">Ophicephalus striatus</name>
    <dbReference type="NCBI Taxonomy" id="64152"/>
    <lineage>
        <taxon>Eukaryota</taxon>
        <taxon>Metazoa</taxon>
        <taxon>Chordata</taxon>
        <taxon>Craniata</taxon>
        <taxon>Vertebrata</taxon>
        <taxon>Euteleostomi</taxon>
        <taxon>Actinopterygii</taxon>
        <taxon>Neopterygii</taxon>
        <taxon>Teleostei</taxon>
        <taxon>Neoteleostei</taxon>
        <taxon>Acanthomorphata</taxon>
        <taxon>Anabantaria</taxon>
        <taxon>Anabantiformes</taxon>
        <taxon>Channoidei</taxon>
        <taxon>Channidae</taxon>
        <taxon>Channa</taxon>
    </lineage>
</organism>
<dbReference type="SMART" id="SM00589">
    <property type="entry name" value="PRY"/>
    <property type="match status" value="1"/>
</dbReference>
<keyword evidence="2 4" id="KW-0863">Zinc-finger</keyword>
<evidence type="ECO:0000313" key="10">
    <source>
        <dbReference type="Proteomes" id="UP001187415"/>
    </source>
</evidence>
<evidence type="ECO:0000313" key="9">
    <source>
        <dbReference type="EMBL" id="KAK2862918.1"/>
    </source>
</evidence>
<comment type="caution">
    <text evidence="9">The sequence shown here is derived from an EMBL/GenBank/DDBJ whole genome shotgun (WGS) entry which is preliminary data.</text>
</comment>
<dbReference type="InterPro" id="IPR043136">
    <property type="entry name" value="B30.2/SPRY_sf"/>
</dbReference>
<dbReference type="InterPro" id="IPR051051">
    <property type="entry name" value="E3_ubiq-ligase_TRIM/RNF"/>
</dbReference>
<dbReference type="InterPro" id="IPR001841">
    <property type="entry name" value="Znf_RING"/>
</dbReference>
<dbReference type="InterPro" id="IPR013320">
    <property type="entry name" value="ConA-like_dom_sf"/>
</dbReference>
<dbReference type="InterPro" id="IPR003879">
    <property type="entry name" value="Butyrophylin_SPRY"/>
</dbReference>